<protein>
    <submittedName>
        <fullName evidence="2">Uncharacterized protein</fullName>
    </submittedName>
</protein>
<keyword evidence="3" id="KW-1185">Reference proteome</keyword>
<gene>
    <name evidence="2" type="ORF">MDA_GLEAN10025767</name>
</gene>
<feature type="region of interest" description="Disordered" evidence="1">
    <location>
        <begin position="79"/>
        <end position="202"/>
    </location>
</feature>
<reference evidence="3" key="1">
    <citation type="journal article" date="2013" name="Science">
        <title>Comparative analysis of bat genomes provides insight into the evolution of flight and immunity.</title>
        <authorList>
            <person name="Zhang G."/>
            <person name="Cowled C."/>
            <person name="Shi Z."/>
            <person name="Huang Z."/>
            <person name="Bishop-Lilly K.A."/>
            <person name="Fang X."/>
            <person name="Wynne J.W."/>
            <person name="Xiong Z."/>
            <person name="Baker M.L."/>
            <person name="Zhao W."/>
            <person name="Tachedjian M."/>
            <person name="Zhu Y."/>
            <person name="Zhou P."/>
            <person name="Jiang X."/>
            <person name="Ng J."/>
            <person name="Yang L."/>
            <person name="Wu L."/>
            <person name="Xiao J."/>
            <person name="Feng Y."/>
            <person name="Chen Y."/>
            <person name="Sun X."/>
            <person name="Zhang Y."/>
            <person name="Marsh G.A."/>
            <person name="Crameri G."/>
            <person name="Broder C.C."/>
            <person name="Frey K.G."/>
            <person name="Wang L.F."/>
            <person name="Wang J."/>
        </authorList>
    </citation>
    <scope>NUCLEOTIDE SEQUENCE [LARGE SCALE GENOMIC DNA]</scope>
</reference>
<proteinExistence type="predicted"/>
<evidence type="ECO:0000256" key="1">
    <source>
        <dbReference type="SAM" id="MobiDB-lite"/>
    </source>
</evidence>
<sequence>MPALDGSQEAPERKQEAAWVLKGSHCSANTWWHLTWETVAETVGAQGARTRNLPASREYNAQESQMVHLLQQEAVLGNERSLSTSGHAARQPPRHVNHQATPTTMPRQPLGHVNHWAMPATGPRQPPGHANHHATSTTGPRQPLGHTNHHATSTTGPCQPLGHTNHQAMSTTGPYQPPRHVNHRAPPTTGPHQPPGHANQWATSPVFTTEQGLWEPAACRI</sequence>
<evidence type="ECO:0000313" key="3">
    <source>
        <dbReference type="Proteomes" id="UP000010556"/>
    </source>
</evidence>
<feature type="compositionally biased region" description="Polar residues" evidence="1">
    <location>
        <begin position="150"/>
        <end position="174"/>
    </location>
</feature>
<accession>L5LQS1</accession>
<dbReference type="EMBL" id="KB109247">
    <property type="protein sequence ID" value="ELK28387.1"/>
    <property type="molecule type" value="Genomic_DNA"/>
</dbReference>
<evidence type="ECO:0000313" key="2">
    <source>
        <dbReference type="EMBL" id="ELK28387.1"/>
    </source>
</evidence>
<name>L5LQS1_MYODS</name>
<dbReference type="AlphaFoldDB" id="L5LQS1"/>
<organism evidence="2 3">
    <name type="scientific">Myotis davidii</name>
    <name type="common">David's myotis</name>
    <dbReference type="NCBI Taxonomy" id="225400"/>
    <lineage>
        <taxon>Eukaryota</taxon>
        <taxon>Metazoa</taxon>
        <taxon>Chordata</taxon>
        <taxon>Craniata</taxon>
        <taxon>Vertebrata</taxon>
        <taxon>Euteleostomi</taxon>
        <taxon>Mammalia</taxon>
        <taxon>Eutheria</taxon>
        <taxon>Laurasiatheria</taxon>
        <taxon>Chiroptera</taxon>
        <taxon>Yangochiroptera</taxon>
        <taxon>Vespertilionidae</taxon>
        <taxon>Myotis</taxon>
    </lineage>
</organism>
<dbReference type="Proteomes" id="UP000010556">
    <property type="component" value="Unassembled WGS sequence"/>
</dbReference>